<proteinExistence type="predicted"/>
<comment type="caution">
    <text evidence="1">The sequence shown here is derived from an EMBL/GenBank/DDBJ whole genome shotgun (WGS) entry which is preliminary data.</text>
</comment>
<reference evidence="1 2" key="1">
    <citation type="submission" date="2019-03" db="EMBL/GenBank/DDBJ databases">
        <title>Genomic analyses of the natural microbiome of Caenorhabditis elegans.</title>
        <authorList>
            <person name="Samuel B."/>
        </authorList>
    </citation>
    <scope>NUCLEOTIDE SEQUENCE [LARGE SCALE GENOMIC DNA]</scope>
    <source>
        <strain evidence="1 2">JUb102</strain>
    </source>
</reference>
<dbReference type="Proteomes" id="UP000295055">
    <property type="component" value="Unassembled WGS sequence"/>
</dbReference>
<organism evidence="1 2">
    <name type="scientific">Providencia alcalifaciens</name>
    <dbReference type="NCBI Taxonomy" id="126385"/>
    <lineage>
        <taxon>Bacteria</taxon>
        <taxon>Pseudomonadati</taxon>
        <taxon>Pseudomonadota</taxon>
        <taxon>Gammaproteobacteria</taxon>
        <taxon>Enterobacterales</taxon>
        <taxon>Morganellaceae</taxon>
        <taxon>Providencia</taxon>
    </lineage>
</organism>
<name>A0A4R3NSA5_9GAMM</name>
<protein>
    <submittedName>
        <fullName evidence="1">Uncharacterized protein</fullName>
    </submittedName>
</protein>
<dbReference type="OrthoDB" id="9928077at2"/>
<dbReference type="RefSeq" id="WP_051422677.1">
    <property type="nucleotide sequence ID" value="NZ_CABKTH010000022.1"/>
</dbReference>
<dbReference type="EMBL" id="SMAS01000001">
    <property type="protein sequence ID" value="TCT38684.1"/>
    <property type="molecule type" value="Genomic_DNA"/>
</dbReference>
<sequence>MHAKILRVLCILLLILLAFVVGISVGISKKPTIIDGAKQIVIDFMHQPQAADMRNVNFYPAGVSMSRKVVGDVCGEVFTFKDELPYKYKRFIVVVSSSNDGERMFSNPLFDFEGESISEEDFQKIWYEKCK</sequence>
<evidence type="ECO:0000313" key="2">
    <source>
        <dbReference type="Proteomes" id="UP000295055"/>
    </source>
</evidence>
<evidence type="ECO:0000313" key="1">
    <source>
        <dbReference type="EMBL" id="TCT38684.1"/>
    </source>
</evidence>
<dbReference type="AlphaFoldDB" id="A0A4R3NSA5"/>
<gene>
    <name evidence="1" type="ORF">EC835_101706</name>
</gene>
<accession>A0A4R3NSA5</accession>